<accession>Q2N5N8</accession>
<evidence type="ECO:0000313" key="3">
    <source>
        <dbReference type="Proteomes" id="UP000008808"/>
    </source>
</evidence>
<sequence>MIKRILLPALLACPAIASAHTFWLAPESYQIEVGEIVTVDFQVGDAAENGPWGLYWERVVSLRDYGPDGISDHQGAIRETVGEEVGRAALDLNEPGTHVVAFESNPSASDLDAEAFNSYVDEEGLHAVSRYRNATATVDRRGTELYSRRSKALIQVGDTPTDNVTLPIGQTLEIVPLQNPYALGDDRRLTVQILFRGAPLTEGTLHVANLAGSKGTTKYPTDENGMVELTIPEEGRWLLDVVWAVPAPNEDRADFFTVFSSLSFGYD</sequence>
<keyword evidence="1" id="KW-0732">Signal</keyword>
<dbReference type="EMBL" id="CP000157">
    <property type="protein sequence ID" value="ABC65003.1"/>
    <property type="molecule type" value="Genomic_DNA"/>
</dbReference>
<keyword evidence="3" id="KW-1185">Reference proteome</keyword>
<feature type="chain" id="PRO_5004212862" description="ABC-type Co2+ transport system, periplasmic component" evidence="1">
    <location>
        <begin position="20"/>
        <end position="267"/>
    </location>
</feature>
<dbReference type="KEGG" id="eli:ELI_14555"/>
<dbReference type="Proteomes" id="UP000008808">
    <property type="component" value="Chromosome"/>
</dbReference>
<evidence type="ECO:0000256" key="1">
    <source>
        <dbReference type="SAM" id="SignalP"/>
    </source>
</evidence>
<evidence type="ECO:0008006" key="4">
    <source>
        <dbReference type="Google" id="ProtNLM"/>
    </source>
</evidence>
<dbReference type="InterPro" id="IPR019613">
    <property type="entry name" value="DUF4198"/>
</dbReference>
<dbReference type="HOGENOM" id="CLU_086920_0_0_5"/>
<dbReference type="OrthoDB" id="581894at2"/>
<name>Q2N5N8_ERYLH</name>
<dbReference type="eggNOG" id="COG5266">
    <property type="taxonomic scope" value="Bacteria"/>
</dbReference>
<dbReference type="STRING" id="314225.ELI_14555"/>
<evidence type="ECO:0000313" key="2">
    <source>
        <dbReference type="EMBL" id="ABC65003.1"/>
    </source>
</evidence>
<organism evidence="2 3">
    <name type="scientific">Erythrobacter litoralis (strain HTCC2594)</name>
    <dbReference type="NCBI Taxonomy" id="314225"/>
    <lineage>
        <taxon>Bacteria</taxon>
        <taxon>Pseudomonadati</taxon>
        <taxon>Pseudomonadota</taxon>
        <taxon>Alphaproteobacteria</taxon>
        <taxon>Sphingomonadales</taxon>
        <taxon>Erythrobacteraceae</taxon>
        <taxon>Erythrobacter/Porphyrobacter group</taxon>
        <taxon>Erythrobacter</taxon>
    </lineage>
</organism>
<dbReference type="RefSeq" id="WP_011415825.1">
    <property type="nucleotide sequence ID" value="NC_007722.1"/>
</dbReference>
<dbReference type="Pfam" id="PF10670">
    <property type="entry name" value="DUF4198"/>
    <property type="match status" value="1"/>
</dbReference>
<proteinExistence type="predicted"/>
<dbReference type="AlphaFoldDB" id="Q2N5N8"/>
<feature type="signal peptide" evidence="1">
    <location>
        <begin position="1"/>
        <end position="19"/>
    </location>
</feature>
<reference evidence="3" key="1">
    <citation type="journal article" date="2009" name="J. Bacteriol.">
        <title>Complete genome sequence of Erythrobacter litoralis HTCC2594.</title>
        <authorList>
            <person name="Oh H.M."/>
            <person name="Giovannoni S.J."/>
            <person name="Ferriera S."/>
            <person name="Johnson J."/>
            <person name="Cho J.C."/>
        </authorList>
    </citation>
    <scope>NUCLEOTIDE SEQUENCE [LARGE SCALE GENOMIC DNA]</scope>
    <source>
        <strain evidence="3">HTCC2594</strain>
    </source>
</reference>
<gene>
    <name evidence="2" type="ordered locus">ELI_14555</name>
</gene>
<protein>
    <recommendedName>
        <fullName evidence="4">ABC-type Co2+ transport system, periplasmic component</fullName>
    </recommendedName>
</protein>